<protein>
    <submittedName>
        <fullName evidence="3">Uncharacterized protein</fullName>
    </submittedName>
</protein>
<feature type="transmembrane region" description="Helical" evidence="2">
    <location>
        <begin position="282"/>
        <end position="304"/>
    </location>
</feature>
<reference evidence="3 4" key="1">
    <citation type="submission" date="2009-11" db="EMBL/GenBank/DDBJ databases">
        <title>Annotation of Allomyces macrogynus ATCC 38327.</title>
        <authorList>
            <consortium name="The Broad Institute Genome Sequencing Platform"/>
            <person name="Russ C."/>
            <person name="Cuomo C."/>
            <person name="Burger G."/>
            <person name="Gray M.W."/>
            <person name="Holland P.W.H."/>
            <person name="King N."/>
            <person name="Lang F.B.F."/>
            <person name="Roger A.J."/>
            <person name="Ruiz-Trillo I."/>
            <person name="Young S.K."/>
            <person name="Zeng Q."/>
            <person name="Gargeya S."/>
            <person name="Fitzgerald M."/>
            <person name="Haas B."/>
            <person name="Abouelleil A."/>
            <person name="Alvarado L."/>
            <person name="Arachchi H.M."/>
            <person name="Berlin A."/>
            <person name="Chapman S.B."/>
            <person name="Gearin G."/>
            <person name="Goldberg J."/>
            <person name="Griggs A."/>
            <person name="Gujja S."/>
            <person name="Hansen M."/>
            <person name="Heiman D."/>
            <person name="Howarth C."/>
            <person name="Larimer J."/>
            <person name="Lui A."/>
            <person name="MacDonald P.J.P."/>
            <person name="McCowen C."/>
            <person name="Montmayeur A."/>
            <person name="Murphy C."/>
            <person name="Neiman D."/>
            <person name="Pearson M."/>
            <person name="Priest M."/>
            <person name="Roberts A."/>
            <person name="Saif S."/>
            <person name="Shea T."/>
            <person name="Sisk P."/>
            <person name="Stolte C."/>
            <person name="Sykes S."/>
            <person name="Wortman J."/>
            <person name="Nusbaum C."/>
            <person name="Birren B."/>
        </authorList>
    </citation>
    <scope>NUCLEOTIDE SEQUENCE [LARGE SCALE GENOMIC DNA]</scope>
    <source>
        <strain evidence="3 4">ATCC 38327</strain>
    </source>
</reference>
<feature type="transmembrane region" description="Helical" evidence="2">
    <location>
        <begin position="316"/>
        <end position="339"/>
    </location>
</feature>
<keyword evidence="2" id="KW-1133">Transmembrane helix</keyword>
<dbReference type="OrthoDB" id="5586475at2759"/>
<feature type="transmembrane region" description="Helical" evidence="2">
    <location>
        <begin position="245"/>
        <end position="270"/>
    </location>
</feature>
<evidence type="ECO:0000313" key="4">
    <source>
        <dbReference type="Proteomes" id="UP000054350"/>
    </source>
</evidence>
<proteinExistence type="predicted"/>
<feature type="compositionally biased region" description="Pro residues" evidence="1">
    <location>
        <begin position="471"/>
        <end position="491"/>
    </location>
</feature>
<evidence type="ECO:0000256" key="2">
    <source>
        <dbReference type="SAM" id="Phobius"/>
    </source>
</evidence>
<feature type="transmembrane region" description="Helical" evidence="2">
    <location>
        <begin position="40"/>
        <end position="59"/>
    </location>
</feature>
<organism evidence="3 4">
    <name type="scientific">Allomyces macrogynus (strain ATCC 38327)</name>
    <name type="common">Allomyces javanicus var. macrogynus</name>
    <dbReference type="NCBI Taxonomy" id="578462"/>
    <lineage>
        <taxon>Eukaryota</taxon>
        <taxon>Fungi</taxon>
        <taxon>Fungi incertae sedis</taxon>
        <taxon>Blastocladiomycota</taxon>
        <taxon>Blastocladiomycetes</taxon>
        <taxon>Blastocladiales</taxon>
        <taxon>Blastocladiaceae</taxon>
        <taxon>Allomyces</taxon>
    </lineage>
</organism>
<keyword evidence="2" id="KW-0472">Membrane</keyword>
<feature type="transmembrane region" description="Helical" evidence="2">
    <location>
        <begin position="6"/>
        <end position="28"/>
    </location>
</feature>
<feature type="transmembrane region" description="Helical" evidence="2">
    <location>
        <begin position="213"/>
        <end position="233"/>
    </location>
</feature>
<keyword evidence="2" id="KW-0812">Transmembrane</keyword>
<dbReference type="AlphaFoldDB" id="A0A0L0T6Z0"/>
<dbReference type="VEuPathDB" id="FungiDB:AMAG_14621"/>
<evidence type="ECO:0000313" key="3">
    <source>
        <dbReference type="EMBL" id="KNE70497.1"/>
    </source>
</evidence>
<reference evidence="4" key="2">
    <citation type="submission" date="2009-11" db="EMBL/GenBank/DDBJ databases">
        <title>The Genome Sequence of Allomyces macrogynus strain ATCC 38327.</title>
        <authorList>
            <consortium name="The Broad Institute Genome Sequencing Platform"/>
            <person name="Russ C."/>
            <person name="Cuomo C."/>
            <person name="Shea T."/>
            <person name="Young S.K."/>
            <person name="Zeng Q."/>
            <person name="Koehrsen M."/>
            <person name="Haas B."/>
            <person name="Borodovsky M."/>
            <person name="Guigo R."/>
            <person name="Alvarado L."/>
            <person name="Berlin A."/>
            <person name="Borenstein D."/>
            <person name="Chen Z."/>
            <person name="Engels R."/>
            <person name="Freedman E."/>
            <person name="Gellesch M."/>
            <person name="Goldberg J."/>
            <person name="Griggs A."/>
            <person name="Gujja S."/>
            <person name="Heiman D."/>
            <person name="Hepburn T."/>
            <person name="Howarth C."/>
            <person name="Jen D."/>
            <person name="Larson L."/>
            <person name="Lewis B."/>
            <person name="Mehta T."/>
            <person name="Park D."/>
            <person name="Pearson M."/>
            <person name="Roberts A."/>
            <person name="Saif S."/>
            <person name="Shenoy N."/>
            <person name="Sisk P."/>
            <person name="Stolte C."/>
            <person name="Sykes S."/>
            <person name="Walk T."/>
            <person name="White J."/>
            <person name="Yandava C."/>
            <person name="Burger G."/>
            <person name="Gray M.W."/>
            <person name="Holland P.W.H."/>
            <person name="King N."/>
            <person name="Lang F.B.F."/>
            <person name="Roger A.J."/>
            <person name="Ruiz-Trillo I."/>
            <person name="Lander E."/>
            <person name="Nusbaum C."/>
        </authorList>
    </citation>
    <scope>NUCLEOTIDE SEQUENCE [LARGE SCALE GENOMIC DNA]</scope>
    <source>
        <strain evidence="4">ATCC 38327</strain>
    </source>
</reference>
<name>A0A0L0T6Z0_ALLM3</name>
<dbReference type="EMBL" id="GG745366">
    <property type="protein sequence ID" value="KNE70497.1"/>
    <property type="molecule type" value="Genomic_DNA"/>
</dbReference>
<dbReference type="Proteomes" id="UP000054350">
    <property type="component" value="Unassembled WGS sequence"/>
</dbReference>
<feature type="transmembrane region" description="Helical" evidence="2">
    <location>
        <begin position="84"/>
        <end position="110"/>
    </location>
</feature>
<keyword evidence="4" id="KW-1185">Reference proteome</keyword>
<feature type="region of interest" description="Disordered" evidence="1">
    <location>
        <begin position="452"/>
        <end position="504"/>
    </location>
</feature>
<sequence length="504" mass="55767">MAPSALPVMAAVQGTWALFRLLPLLAVFRRRHHVFVQRRVWSSVLLRTVLATIMDYVMIHELPLWTILFDHAPESLAWCRLDLLIIYTAFPYLLLLDTLRILHMCLVLLLDHYASVSRELDDLDRDGTRPPRATPPPPPSLRDAPSTSMRSVTPSEINRFKRISRTEALLLRAATWIYYVPCLHVESTRIIRAAGADWANLTTVTLAFRKQSVGITLAVVTAGTTTLLLFAFAVRQSNGMSTTCFVSIGGLIAYFAAYIGLYAWGLVVLWPLRRAQTLVRELGWCLAWQIICMLLTLITDSIPQLDAFHDLVGTNFWFLCAEILTGPVLVLGAVVAVWWDHAMLSRRRHRPLIDQFHDLAKHDEAYQHFVEFCTTKFCAESPLFYRDYLYLVRHPHHAATAARRCAGGARKKTAGTPVVAAVPNSSASGMSSSTATAVAATSLLTATTATAVSSIDPRESRTLVRGSTMQPLPPPSPPPPVPPPPVPPPSDSSPRPACASTDRP</sequence>
<gene>
    <name evidence="3" type="ORF">AMAG_14621</name>
</gene>
<feature type="region of interest" description="Disordered" evidence="1">
    <location>
        <begin position="123"/>
        <end position="151"/>
    </location>
</feature>
<evidence type="ECO:0000256" key="1">
    <source>
        <dbReference type="SAM" id="MobiDB-lite"/>
    </source>
</evidence>
<accession>A0A0L0T6Z0</accession>